<evidence type="ECO:0000313" key="11">
    <source>
        <dbReference type="Proteomes" id="UP000313359"/>
    </source>
</evidence>
<dbReference type="Gene3D" id="2.30.29.30">
    <property type="entry name" value="Pleckstrin-homology domain (PH domain)/Phosphotyrosine-binding domain (PTB)"/>
    <property type="match status" value="1"/>
</dbReference>
<evidence type="ECO:0000256" key="4">
    <source>
        <dbReference type="ARBA" id="ARBA00023055"/>
    </source>
</evidence>
<dbReference type="GO" id="GO:0005829">
    <property type="term" value="C:cytosol"/>
    <property type="evidence" value="ECO:0007669"/>
    <property type="project" value="TreeGrafter"/>
</dbReference>
<dbReference type="PANTHER" id="PTHR10972:SF205">
    <property type="entry name" value="OXYSTEROL-BINDING PROTEIN 1"/>
    <property type="match status" value="1"/>
</dbReference>
<feature type="repeat" description="ANK" evidence="6">
    <location>
        <begin position="205"/>
        <end position="237"/>
    </location>
</feature>
<proteinExistence type="inferred from homology"/>
<dbReference type="PROSITE" id="PS01013">
    <property type="entry name" value="OSBP"/>
    <property type="match status" value="1"/>
</dbReference>
<dbReference type="Gene3D" id="1.25.40.20">
    <property type="entry name" value="Ankyrin repeat-containing domain"/>
    <property type="match status" value="2"/>
</dbReference>
<dbReference type="SMART" id="SM00233">
    <property type="entry name" value="PH"/>
    <property type="match status" value="1"/>
</dbReference>
<dbReference type="Pfam" id="PF00169">
    <property type="entry name" value="PH"/>
    <property type="match status" value="1"/>
</dbReference>
<keyword evidence="6" id="KW-0040">ANK repeat</keyword>
<dbReference type="AlphaFoldDB" id="A0A5C2RYZ5"/>
<feature type="compositionally biased region" description="Basic and acidic residues" evidence="8">
    <location>
        <begin position="378"/>
        <end position="390"/>
    </location>
</feature>
<dbReference type="InterPro" id="IPR001849">
    <property type="entry name" value="PH_domain"/>
</dbReference>
<dbReference type="InterPro" id="IPR036770">
    <property type="entry name" value="Ankyrin_rpt-contain_sf"/>
</dbReference>
<dbReference type="GO" id="GO:0034727">
    <property type="term" value="P:piecemeal microautophagy of the nucleus"/>
    <property type="evidence" value="ECO:0007669"/>
    <property type="project" value="TreeGrafter"/>
</dbReference>
<dbReference type="InterPro" id="IPR002110">
    <property type="entry name" value="Ankyrin_rpt"/>
</dbReference>
<dbReference type="OrthoDB" id="1854502at2759"/>
<protein>
    <recommendedName>
        <fullName evidence="9">PH domain-containing protein</fullName>
    </recommendedName>
</protein>
<feature type="compositionally biased region" description="Acidic residues" evidence="8">
    <location>
        <begin position="447"/>
        <end position="460"/>
    </location>
</feature>
<dbReference type="InterPro" id="IPR037239">
    <property type="entry name" value="OSBP_sf"/>
</dbReference>
<keyword evidence="4" id="KW-0445">Lipid transport</keyword>
<dbReference type="GO" id="GO:0005886">
    <property type="term" value="C:plasma membrane"/>
    <property type="evidence" value="ECO:0007669"/>
    <property type="project" value="TreeGrafter"/>
</dbReference>
<accession>A0A5C2RYZ5</accession>
<dbReference type="PROSITE" id="PS50297">
    <property type="entry name" value="ANK_REP_REGION"/>
    <property type="match status" value="2"/>
</dbReference>
<feature type="region of interest" description="Disordered" evidence="8">
    <location>
        <begin position="1"/>
        <end position="21"/>
    </location>
</feature>
<dbReference type="InterPro" id="IPR000648">
    <property type="entry name" value="Oxysterol-bd"/>
</dbReference>
<evidence type="ECO:0000259" key="9">
    <source>
        <dbReference type="PROSITE" id="PS50003"/>
    </source>
</evidence>
<sequence>MAQETQATSPSSASITSSPRNGGGLDSLYQVRLLSALRSGDPARIHPFLADITKDRRTSSESEVDLGAAALHLAIRCASCDTISLLLSHRSISPNAVYPPGSGTTALHLAASLSRTDVVNLLLEQEGIDDSLRDSHGRTVLDVARGKDTIHAIRDSRALLTASYRSLLRSYIHSPQNEPPPEALLKLLESPRVRLVDLSYLDDASGRTLLHEAARRKDLRLVEKAIRAGADVFVRDRRGRPVYESAPKDDKVRAFLRQFTNQDNSLIQEPSSEPPELRGYLNKYTNVAKGYNTRWFVLHQGVLSYYRHQDDENLACRGSIALRNAGLTVPTGTSGLRFEVHSSPSRGHSSVQRWYLKANHPVEASRWITALQKSMEIAKRESEQGDRRSGESAAPSLKPSQSISGSSYNTHSRKPRAAGAIVSTASSAAGDVESGNETGDRSKEEVDAFGDPEHEGEDSTSESGSTNQLPHANAFELQGNALMAQVDLASQLLSSLPGQVPGSPRAAEVSKALTDTFHSVSGMLSEYVSMVKEREEWYKSKLERERERQNIWEESLQAVVREGDMLEKELRSRFRRRSRAPSLGQEGTVRRRPSILVLSPKEEVATPVAAYPTPVPLPESPAAPAPETAPSPPGTVAQRPVGRRSSISAPGPRFSLIMSPPISAESPLEDEVGDTDEEDEFFDAIESNTLPNLVITRSLIQPSAAPPQFLSREVYAAYLKLRDHLAITSDDRPPMSLWAVLKNSIGKDLTRISFPVFFNEPTSMLQRMAEDMEFSECLDAAYAETDPHRRIAFVAAFAMSNYSSTIGRIAKPFNPMLSETFEYVRHDKQYRYVSEQVSHHPPISACWAESPMWRYYGEVDAQNKFMGKSFEIRPTGIAHAELLLPEERAPGYPKAKYINAKGRVVEHYSWKKVTTNVSGFILGSPTIDHYGDMIITNHRTGDKCVLTFKPRGWRGKDAYEISGYVQDSEGNITYEIAGRWNSQLVARQVGTGVGQLHPDVAMGGPNSPTPEEYILLWRNSVKPGAPFNLTPFAITLNDCPEDTLRPYVCPTDCRLRPDQRAFELGRYERANDLKQKQEEFQRKTRKAREEGTLPPHRPRWFSATTEADTGERVWMPSMVDEQLEYWIERERVWKQKQDIGEVDWTDVDNIFIEDDP</sequence>
<feature type="compositionally biased region" description="Pro residues" evidence="8">
    <location>
        <begin position="613"/>
        <end position="633"/>
    </location>
</feature>
<dbReference type="PROSITE" id="PS50003">
    <property type="entry name" value="PH_DOMAIN"/>
    <property type="match status" value="1"/>
</dbReference>
<dbReference type="SUPFAM" id="SSF144000">
    <property type="entry name" value="Oxysterol-binding protein-like"/>
    <property type="match status" value="1"/>
</dbReference>
<dbReference type="GO" id="GO:0005635">
    <property type="term" value="C:nuclear envelope"/>
    <property type="evidence" value="ECO:0007669"/>
    <property type="project" value="TreeGrafter"/>
</dbReference>
<dbReference type="GO" id="GO:0030011">
    <property type="term" value="P:maintenance of cell polarity"/>
    <property type="evidence" value="ECO:0007669"/>
    <property type="project" value="TreeGrafter"/>
</dbReference>
<dbReference type="GO" id="GO:0006897">
    <property type="term" value="P:endocytosis"/>
    <property type="evidence" value="ECO:0007669"/>
    <property type="project" value="TreeGrafter"/>
</dbReference>
<dbReference type="STRING" id="1328759.A0A5C2RYZ5"/>
<dbReference type="InterPro" id="IPR011993">
    <property type="entry name" value="PH-like_dom_sf"/>
</dbReference>
<evidence type="ECO:0000256" key="8">
    <source>
        <dbReference type="SAM" id="MobiDB-lite"/>
    </source>
</evidence>
<evidence type="ECO:0000256" key="5">
    <source>
        <dbReference type="ARBA" id="ARBA00023121"/>
    </source>
</evidence>
<dbReference type="GO" id="GO:0006869">
    <property type="term" value="P:lipid transport"/>
    <property type="evidence" value="ECO:0007669"/>
    <property type="project" value="UniProtKB-KW"/>
</dbReference>
<dbReference type="Gene3D" id="2.40.160.120">
    <property type="match status" value="1"/>
</dbReference>
<feature type="compositionally biased region" description="Low complexity" evidence="8">
    <location>
        <begin position="7"/>
        <end position="19"/>
    </location>
</feature>
<evidence type="ECO:0000256" key="2">
    <source>
        <dbReference type="ARBA" id="ARBA00022448"/>
    </source>
</evidence>
<evidence type="ECO:0000256" key="3">
    <source>
        <dbReference type="ARBA" id="ARBA00022553"/>
    </source>
</evidence>
<feature type="domain" description="PH" evidence="9">
    <location>
        <begin position="274"/>
        <end position="376"/>
    </location>
</feature>
<keyword evidence="11" id="KW-1185">Reference proteome</keyword>
<keyword evidence="2" id="KW-0813">Transport</keyword>
<dbReference type="EMBL" id="ML122289">
    <property type="protein sequence ID" value="RPD56292.1"/>
    <property type="molecule type" value="Genomic_DNA"/>
</dbReference>
<name>A0A5C2RYZ5_9APHY</name>
<feature type="region of interest" description="Disordered" evidence="8">
    <location>
        <begin position="613"/>
        <end position="652"/>
    </location>
</feature>
<keyword evidence="3" id="KW-0597">Phosphoprotein</keyword>
<dbReference type="GO" id="GO:0097038">
    <property type="term" value="C:perinuclear endoplasmic reticulum"/>
    <property type="evidence" value="ECO:0007669"/>
    <property type="project" value="TreeGrafter"/>
</dbReference>
<keyword evidence="5" id="KW-0446">Lipid-binding</keyword>
<dbReference type="CDD" id="cd13292">
    <property type="entry name" value="PH_Osh1p_Osh2p_yeast"/>
    <property type="match status" value="1"/>
</dbReference>
<dbReference type="InterPro" id="IPR018494">
    <property type="entry name" value="Oxysterol-bd_CS"/>
</dbReference>
<evidence type="ECO:0000256" key="7">
    <source>
        <dbReference type="RuleBase" id="RU003844"/>
    </source>
</evidence>
<dbReference type="FunFam" id="2.40.160.120:FF:000017">
    <property type="entry name" value="Oxysterol-binding protein homolog C2F12.05c"/>
    <property type="match status" value="1"/>
</dbReference>
<reference evidence="10" key="1">
    <citation type="journal article" date="2018" name="Genome Biol. Evol.">
        <title>Genomics and development of Lentinus tigrinus, a white-rot wood-decaying mushroom with dimorphic fruiting bodies.</title>
        <authorList>
            <person name="Wu B."/>
            <person name="Xu Z."/>
            <person name="Knudson A."/>
            <person name="Carlson A."/>
            <person name="Chen N."/>
            <person name="Kovaka S."/>
            <person name="LaButti K."/>
            <person name="Lipzen A."/>
            <person name="Pennachio C."/>
            <person name="Riley R."/>
            <person name="Schakwitz W."/>
            <person name="Umezawa K."/>
            <person name="Ohm R.A."/>
            <person name="Grigoriev I.V."/>
            <person name="Nagy L.G."/>
            <person name="Gibbons J."/>
            <person name="Hibbett D."/>
        </authorList>
    </citation>
    <scope>NUCLEOTIDE SEQUENCE [LARGE SCALE GENOMIC DNA]</scope>
    <source>
        <strain evidence="10">ALCF2SS1-6</strain>
    </source>
</reference>
<dbReference type="GO" id="GO:0006887">
    <property type="term" value="P:exocytosis"/>
    <property type="evidence" value="ECO:0007669"/>
    <property type="project" value="TreeGrafter"/>
</dbReference>
<feature type="compositionally biased region" description="Basic and acidic residues" evidence="8">
    <location>
        <begin position="1076"/>
        <end position="1091"/>
    </location>
</feature>
<gene>
    <name evidence="10" type="ORF">L227DRAFT_579011</name>
</gene>
<evidence type="ECO:0000256" key="1">
    <source>
        <dbReference type="ARBA" id="ARBA00008842"/>
    </source>
</evidence>
<dbReference type="SMART" id="SM00248">
    <property type="entry name" value="ANK"/>
    <property type="match status" value="3"/>
</dbReference>
<dbReference type="Pfam" id="PF12796">
    <property type="entry name" value="Ank_2"/>
    <property type="match status" value="1"/>
</dbReference>
<dbReference type="Proteomes" id="UP000313359">
    <property type="component" value="Unassembled WGS sequence"/>
</dbReference>
<comment type="similarity">
    <text evidence="1 7">Belongs to the OSBP family.</text>
</comment>
<feature type="compositionally biased region" description="Polar residues" evidence="8">
    <location>
        <begin position="398"/>
        <end position="410"/>
    </location>
</feature>
<organism evidence="10 11">
    <name type="scientific">Lentinus tigrinus ALCF2SS1-6</name>
    <dbReference type="NCBI Taxonomy" id="1328759"/>
    <lineage>
        <taxon>Eukaryota</taxon>
        <taxon>Fungi</taxon>
        <taxon>Dikarya</taxon>
        <taxon>Basidiomycota</taxon>
        <taxon>Agaricomycotina</taxon>
        <taxon>Agaricomycetes</taxon>
        <taxon>Polyporales</taxon>
        <taxon>Polyporaceae</taxon>
        <taxon>Lentinus</taxon>
    </lineage>
</organism>
<feature type="region of interest" description="Disordered" evidence="8">
    <location>
        <begin position="1076"/>
        <end position="1101"/>
    </location>
</feature>
<dbReference type="Pfam" id="PF00023">
    <property type="entry name" value="Ank"/>
    <property type="match status" value="1"/>
</dbReference>
<dbReference type="SUPFAM" id="SSF48403">
    <property type="entry name" value="Ankyrin repeat"/>
    <property type="match status" value="1"/>
</dbReference>
<dbReference type="SUPFAM" id="SSF50729">
    <property type="entry name" value="PH domain-like"/>
    <property type="match status" value="1"/>
</dbReference>
<dbReference type="Pfam" id="PF01237">
    <property type="entry name" value="Oxysterol_BP"/>
    <property type="match status" value="1"/>
</dbReference>
<feature type="repeat" description="ANK" evidence="6">
    <location>
        <begin position="102"/>
        <end position="124"/>
    </location>
</feature>
<dbReference type="PANTHER" id="PTHR10972">
    <property type="entry name" value="OXYSTEROL-BINDING PROTEIN-RELATED"/>
    <property type="match status" value="1"/>
</dbReference>
<evidence type="ECO:0000256" key="6">
    <source>
        <dbReference type="PROSITE-ProRule" id="PRU00023"/>
    </source>
</evidence>
<dbReference type="GO" id="GO:0032934">
    <property type="term" value="F:sterol binding"/>
    <property type="evidence" value="ECO:0007669"/>
    <property type="project" value="TreeGrafter"/>
</dbReference>
<evidence type="ECO:0000313" key="10">
    <source>
        <dbReference type="EMBL" id="RPD56292.1"/>
    </source>
</evidence>
<dbReference type="PROSITE" id="PS50088">
    <property type="entry name" value="ANK_REPEAT"/>
    <property type="match status" value="2"/>
</dbReference>
<feature type="region of interest" description="Disordered" evidence="8">
    <location>
        <begin position="378"/>
        <end position="469"/>
    </location>
</feature>